<proteinExistence type="predicted"/>
<reference evidence="1 2" key="1">
    <citation type="submission" date="2021-03" db="EMBL/GenBank/DDBJ databases">
        <title>Actinomadura violae sp. nov., isolated from lichen in Thailand.</title>
        <authorList>
            <person name="Kanchanasin P."/>
            <person name="Saeng-In P."/>
            <person name="Phongsopitanun W."/>
            <person name="Yuki M."/>
            <person name="Kudo T."/>
            <person name="Ohkuma M."/>
            <person name="Tanasupawat S."/>
        </authorList>
    </citation>
    <scope>NUCLEOTIDE SEQUENCE [LARGE SCALE GENOMIC DNA]</scope>
    <source>
        <strain evidence="1 2">LCR2-06</strain>
    </source>
</reference>
<gene>
    <name evidence="1" type="ORF">J4709_23645</name>
</gene>
<protein>
    <recommendedName>
        <fullName evidence="3">DUF1877 family protein</fullName>
    </recommendedName>
</protein>
<evidence type="ECO:0000313" key="2">
    <source>
        <dbReference type="Proteomes" id="UP000680206"/>
    </source>
</evidence>
<sequence>MGVENDYFRAPDAAAVVRALEETDTGPLVGVADPVFDGISTKGVDPAVVFGRLIAIIKSVPWSVDVVASTMVWPTSPMPGPEGPEDEDDPWATGPWVEEFSDSVRDTLASVPETDVQDAVVAWSQTDELRGASPDDLRPLADALIELARQARDAGEHLYCWTCL</sequence>
<dbReference type="EMBL" id="JAGEPF010000014">
    <property type="protein sequence ID" value="MBO2460582.1"/>
    <property type="molecule type" value="Genomic_DNA"/>
</dbReference>
<dbReference type="Proteomes" id="UP000680206">
    <property type="component" value="Unassembled WGS sequence"/>
</dbReference>
<dbReference type="RefSeq" id="WP_208243957.1">
    <property type="nucleotide sequence ID" value="NZ_JAGEPF010000014.1"/>
</dbReference>
<accession>A0ABS3RUY2</accession>
<organism evidence="1 2">
    <name type="scientific">Actinomadura violacea</name>
    <dbReference type="NCBI Taxonomy" id="2819934"/>
    <lineage>
        <taxon>Bacteria</taxon>
        <taxon>Bacillati</taxon>
        <taxon>Actinomycetota</taxon>
        <taxon>Actinomycetes</taxon>
        <taxon>Streptosporangiales</taxon>
        <taxon>Thermomonosporaceae</taxon>
        <taxon>Actinomadura</taxon>
    </lineage>
</organism>
<keyword evidence="2" id="KW-1185">Reference proteome</keyword>
<comment type="caution">
    <text evidence="1">The sequence shown here is derived from an EMBL/GenBank/DDBJ whole genome shotgun (WGS) entry which is preliminary data.</text>
</comment>
<evidence type="ECO:0008006" key="3">
    <source>
        <dbReference type="Google" id="ProtNLM"/>
    </source>
</evidence>
<evidence type="ECO:0000313" key="1">
    <source>
        <dbReference type="EMBL" id="MBO2460582.1"/>
    </source>
</evidence>
<name>A0ABS3RUY2_9ACTN</name>